<evidence type="ECO:0000259" key="2">
    <source>
        <dbReference type="SMART" id="SM00148"/>
    </source>
</evidence>
<reference evidence="3" key="1">
    <citation type="submission" date="2020-03" db="EMBL/GenBank/DDBJ databases">
        <title>Site-based positive gene gene selection in Geosmithia morbida across the United States reveals a broad range of putative effectors and factors for local host and environmental adapation.</title>
        <authorList>
            <person name="Onufrak A."/>
            <person name="Murdoch R.W."/>
            <person name="Gazis R."/>
            <person name="Huff M."/>
            <person name="Staton M."/>
            <person name="Klingeman W."/>
            <person name="Hadziabdic D."/>
        </authorList>
    </citation>
    <scope>NUCLEOTIDE SEQUENCE</scope>
    <source>
        <strain evidence="3">1262</strain>
    </source>
</reference>
<keyword evidence="4" id="KW-1185">Reference proteome</keyword>
<evidence type="ECO:0000313" key="3">
    <source>
        <dbReference type="EMBL" id="KAF4122982.1"/>
    </source>
</evidence>
<keyword evidence="1" id="KW-0812">Transmembrane</keyword>
<dbReference type="PANTHER" id="PTHR13593">
    <property type="match status" value="1"/>
</dbReference>
<dbReference type="CDD" id="cd08586">
    <property type="entry name" value="PI-PLCc_BcPLC_like"/>
    <property type="match status" value="1"/>
</dbReference>
<dbReference type="Pfam" id="PF00388">
    <property type="entry name" value="PI-PLC-X"/>
    <property type="match status" value="1"/>
</dbReference>
<dbReference type="PANTHER" id="PTHR13593:SF113">
    <property type="entry name" value="SI:DKEY-266F7.9"/>
    <property type="match status" value="1"/>
</dbReference>
<sequence>MLSWRNPIPRLRMLRRPPPTSVAAGASVILFFCIVSYTSPYYTESHPDEPWSRPSYHGHSSAFSFDAGWAYEAWPPDRPYLDPQHRESWMARIPDSTPLTDVNIPGTHDTMTYAFEDADEVLQCQTSNVSTQLAAGVRYLDIRARLQDDSLRIYHADGPTGFDLTDVLMPVFDFLDRNPSEVVVMRLKEEGPPVGDGSTMSFEQTFNHYRLTYPVTADGADRHLALHDGSGPVPTLGELRSKIFLIQNFASDPALPGYGLLWEGDQMVLEDVWVVEHPEQLMTLKWPAIRDALEVAAAAPDDDSRLYLTHVSASVGVLPIEAAAGPILVPDPADRVEGGEPEDRVDRREPEDGVVPVVGMNDMTGRWLQNYMRRRYVSSFHPPPRVGVVIFDFPGRRLVDAVLDMNAPLAVQ</sequence>
<proteinExistence type="predicted"/>
<dbReference type="PROSITE" id="PS50007">
    <property type="entry name" value="PIPLC_X_DOMAIN"/>
    <property type="match status" value="1"/>
</dbReference>
<dbReference type="SMART" id="SM00148">
    <property type="entry name" value="PLCXc"/>
    <property type="match status" value="1"/>
</dbReference>
<dbReference type="InterPro" id="IPR017946">
    <property type="entry name" value="PLC-like_Pdiesterase_TIM-brl"/>
</dbReference>
<evidence type="ECO:0000256" key="1">
    <source>
        <dbReference type="SAM" id="Phobius"/>
    </source>
</evidence>
<dbReference type="SUPFAM" id="SSF51695">
    <property type="entry name" value="PLC-like phosphodiesterases"/>
    <property type="match status" value="1"/>
</dbReference>
<dbReference type="GO" id="GO:0008081">
    <property type="term" value="F:phosphoric diester hydrolase activity"/>
    <property type="evidence" value="ECO:0007669"/>
    <property type="project" value="InterPro"/>
</dbReference>
<dbReference type="EMBL" id="JAANYQ010000007">
    <property type="protein sequence ID" value="KAF4122982.1"/>
    <property type="molecule type" value="Genomic_DNA"/>
</dbReference>
<comment type="caution">
    <text evidence="3">The sequence shown here is derived from an EMBL/GenBank/DDBJ whole genome shotgun (WGS) entry which is preliminary data.</text>
</comment>
<gene>
    <name evidence="3" type="ORF">GMORB2_6530</name>
</gene>
<feature type="transmembrane region" description="Helical" evidence="1">
    <location>
        <begin position="21"/>
        <end position="42"/>
    </location>
</feature>
<dbReference type="AlphaFoldDB" id="A0A9P4YUW9"/>
<protein>
    <submittedName>
        <fullName evidence="3">1-phosphatidylinositol phosphodiesterase</fullName>
    </submittedName>
</protein>
<dbReference type="GeneID" id="55972755"/>
<keyword evidence="1" id="KW-0472">Membrane</keyword>
<dbReference type="InterPro" id="IPR000909">
    <property type="entry name" value="PLipase_C_PInositol-sp_X_dom"/>
</dbReference>
<dbReference type="Gene3D" id="3.20.20.190">
    <property type="entry name" value="Phosphatidylinositol (PI) phosphodiesterase"/>
    <property type="match status" value="1"/>
</dbReference>
<organism evidence="3 4">
    <name type="scientific">Geosmithia morbida</name>
    <dbReference type="NCBI Taxonomy" id="1094350"/>
    <lineage>
        <taxon>Eukaryota</taxon>
        <taxon>Fungi</taxon>
        <taxon>Dikarya</taxon>
        <taxon>Ascomycota</taxon>
        <taxon>Pezizomycotina</taxon>
        <taxon>Sordariomycetes</taxon>
        <taxon>Hypocreomycetidae</taxon>
        <taxon>Hypocreales</taxon>
        <taxon>Bionectriaceae</taxon>
        <taxon>Geosmithia</taxon>
    </lineage>
</organism>
<dbReference type="GO" id="GO:0006629">
    <property type="term" value="P:lipid metabolic process"/>
    <property type="evidence" value="ECO:0007669"/>
    <property type="project" value="InterPro"/>
</dbReference>
<dbReference type="RefSeq" id="XP_035321634.1">
    <property type="nucleotide sequence ID" value="XM_035468500.1"/>
</dbReference>
<accession>A0A9P4YUW9</accession>
<evidence type="ECO:0000313" key="4">
    <source>
        <dbReference type="Proteomes" id="UP000749293"/>
    </source>
</evidence>
<dbReference type="InterPro" id="IPR051057">
    <property type="entry name" value="PI-PLC_domain"/>
</dbReference>
<dbReference type="Proteomes" id="UP000749293">
    <property type="component" value="Unassembled WGS sequence"/>
</dbReference>
<keyword evidence="1" id="KW-1133">Transmembrane helix</keyword>
<name>A0A9P4YUW9_9HYPO</name>
<dbReference type="OrthoDB" id="1046782at2759"/>
<feature type="domain" description="Phosphatidylinositol-specific phospholipase C X" evidence="2">
    <location>
        <begin position="95"/>
        <end position="248"/>
    </location>
</feature>